<keyword evidence="3" id="KW-0520">NAD</keyword>
<dbReference type="Gene3D" id="3.40.50.720">
    <property type="entry name" value="NAD(P)-binding Rossmann-like Domain"/>
    <property type="match status" value="2"/>
</dbReference>
<dbReference type="PANTHER" id="PTHR42789">
    <property type="entry name" value="D-ISOMER SPECIFIC 2-HYDROXYACID DEHYDROGENASE FAMILY PROTEIN (AFU_ORTHOLOGUE AFUA_6G10090)"/>
    <property type="match status" value="1"/>
</dbReference>
<keyword evidence="2 4" id="KW-0560">Oxidoreductase</keyword>
<dbReference type="CDD" id="cd12169">
    <property type="entry name" value="PGDH_like_1"/>
    <property type="match status" value="1"/>
</dbReference>
<feature type="domain" description="D-isomer specific 2-hydroxyacid dehydrogenase catalytic" evidence="5">
    <location>
        <begin position="34"/>
        <end position="317"/>
    </location>
</feature>
<evidence type="ECO:0000256" key="3">
    <source>
        <dbReference type="ARBA" id="ARBA00023027"/>
    </source>
</evidence>
<sequence length="326" mass="34144">MAAGGAPARIAVLDDYQGVARACADWSALDGRADVTVFRDHLDDAEALVARLLPFDVVCVMRERTPLPAPIIARLPNLKLICSTAARNASIDVAAAAARGIPVCNTGYTSHGAAELTWALLLAAARHVPAEAASVRAGGWQTTVGGDLYGHTLGLVGLGRIGAMIGRVGLAFGMEVIAWSQNLSPARAAEVGVRAVDKATLFATADYVSVHLVLSDRSRGIVGADELAGMKPTAWLVNTSRGPLVDEGALIDALRAGRIGGAALDVYDVEPLPPAHPLRTLPNVLATPHVGFVTRDTYAVFYRDTVENIVAWLDGAPIRVTEVRPG</sequence>
<dbReference type="GO" id="GO:0016616">
    <property type="term" value="F:oxidoreductase activity, acting on the CH-OH group of donors, NAD or NADP as acceptor"/>
    <property type="evidence" value="ECO:0007669"/>
    <property type="project" value="InterPro"/>
</dbReference>
<comment type="similarity">
    <text evidence="1 4">Belongs to the D-isomer specific 2-hydroxyacid dehydrogenase family.</text>
</comment>
<feature type="domain" description="D-isomer specific 2-hydroxyacid dehydrogenase NAD-binding" evidence="6">
    <location>
        <begin position="119"/>
        <end position="291"/>
    </location>
</feature>
<proteinExistence type="inferred from homology"/>
<dbReference type="AlphaFoldDB" id="A0A0D6P920"/>
<dbReference type="SUPFAM" id="SSF52283">
    <property type="entry name" value="Formate/glycerate dehydrogenase catalytic domain-like"/>
    <property type="match status" value="1"/>
</dbReference>
<keyword evidence="8" id="KW-1185">Reference proteome</keyword>
<evidence type="ECO:0000259" key="5">
    <source>
        <dbReference type="Pfam" id="PF00389"/>
    </source>
</evidence>
<protein>
    <submittedName>
        <fullName evidence="7">D-isomer specific 2-hydroxyacid dehydrogenase</fullName>
    </submittedName>
</protein>
<dbReference type="RefSeq" id="WP_048861401.1">
    <property type="nucleotide sequence ID" value="NZ_BANB01000291.1"/>
</dbReference>
<accession>A0A0D6P920</accession>
<reference evidence="7 8" key="1">
    <citation type="submission" date="2012-11" db="EMBL/GenBank/DDBJ databases">
        <title>Whole genome sequence of Acidisphaera rubrifaciens HS-AP3.</title>
        <authorList>
            <person name="Azuma Y."/>
            <person name="Higashiura N."/>
            <person name="Hirakawa H."/>
            <person name="Matsushita K."/>
        </authorList>
    </citation>
    <scope>NUCLEOTIDE SEQUENCE [LARGE SCALE GENOMIC DNA]</scope>
    <source>
        <strain evidence="7 8">HS-AP3</strain>
    </source>
</reference>
<dbReference type="OrthoDB" id="9793626at2"/>
<dbReference type="PROSITE" id="PS00671">
    <property type="entry name" value="D_2_HYDROXYACID_DH_3"/>
    <property type="match status" value="1"/>
</dbReference>
<dbReference type="InterPro" id="IPR050857">
    <property type="entry name" value="D-2-hydroxyacid_DH"/>
</dbReference>
<dbReference type="InterPro" id="IPR036291">
    <property type="entry name" value="NAD(P)-bd_dom_sf"/>
</dbReference>
<dbReference type="InterPro" id="IPR029753">
    <property type="entry name" value="D-isomer_DH_CS"/>
</dbReference>
<dbReference type="SUPFAM" id="SSF51735">
    <property type="entry name" value="NAD(P)-binding Rossmann-fold domains"/>
    <property type="match status" value="1"/>
</dbReference>
<evidence type="ECO:0000256" key="1">
    <source>
        <dbReference type="ARBA" id="ARBA00005854"/>
    </source>
</evidence>
<organism evidence="7 8">
    <name type="scientific">Acidisphaera rubrifaciens HS-AP3</name>
    <dbReference type="NCBI Taxonomy" id="1231350"/>
    <lineage>
        <taxon>Bacteria</taxon>
        <taxon>Pseudomonadati</taxon>
        <taxon>Pseudomonadota</taxon>
        <taxon>Alphaproteobacteria</taxon>
        <taxon>Acetobacterales</taxon>
        <taxon>Acetobacteraceae</taxon>
        <taxon>Acidisphaera</taxon>
    </lineage>
</organism>
<dbReference type="Proteomes" id="UP000032680">
    <property type="component" value="Unassembled WGS sequence"/>
</dbReference>
<evidence type="ECO:0000259" key="6">
    <source>
        <dbReference type="Pfam" id="PF02826"/>
    </source>
</evidence>
<dbReference type="PANTHER" id="PTHR42789:SF1">
    <property type="entry name" value="D-ISOMER SPECIFIC 2-HYDROXYACID DEHYDROGENASE FAMILY PROTEIN (AFU_ORTHOLOGUE AFUA_6G10090)"/>
    <property type="match status" value="1"/>
</dbReference>
<dbReference type="Pfam" id="PF02826">
    <property type="entry name" value="2-Hacid_dh_C"/>
    <property type="match status" value="1"/>
</dbReference>
<dbReference type="InterPro" id="IPR006140">
    <property type="entry name" value="D-isomer_DH_NAD-bd"/>
</dbReference>
<gene>
    <name evidence="7" type="ORF">Asru_0291_08</name>
</gene>
<dbReference type="InterPro" id="IPR006139">
    <property type="entry name" value="D-isomer_2_OHA_DH_cat_dom"/>
</dbReference>
<dbReference type="EMBL" id="BANB01000291">
    <property type="protein sequence ID" value="GAN77364.1"/>
    <property type="molecule type" value="Genomic_DNA"/>
</dbReference>
<evidence type="ECO:0000313" key="8">
    <source>
        <dbReference type="Proteomes" id="UP000032680"/>
    </source>
</evidence>
<comment type="caution">
    <text evidence="7">The sequence shown here is derived from an EMBL/GenBank/DDBJ whole genome shotgun (WGS) entry which is preliminary data.</text>
</comment>
<dbReference type="FunFam" id="3.40.50.720:FF:000203">
    <property type="entry name" value="D-3-phosphoglycerate dehydrogenase (SerA)"/>
    <property type="match status" value="1"/>
</dbReference>
<dbReference type="Pfam" id="PF00389">
    <property type="entry name" value="2-Hacid_dh"/>
    <property type="match status" value="1"/>
</dbReference>
<evidence type="ECO:0000256" key="4">
    <source>
        <dbReference type="RuleBase" id="RU003719"/>
    </source>
</evidence>
<evidence type="ECO:0000313" key="7">
    <source>
        <dbReference type="EMBL" id="GAN77364.1"/>
    </source>
</evidence>
<name>A0A0D6P920_9PROT</name>
<dbReference type="GO" id="GO:0051287">
    <property type="term" value="F:NAD binding"/>
    <property type="evidence" value="ECO:0007669"/>
    <property type="project" value="InterPro"/>
</dbReference>
<evidence type="ECO:0000256" key="2">
    <source>
        <dbReference type="ARBA" id="ARBA00023002"/>
    </source>
</evidence>